<evidence type="ECO:0000313" key="6">
    <source>
        <dbReference type="Proteomes" id="UP000094385"/>
    </source>
</evidence>
<evidence type="ECO:0000256" key="3">
    <source>
        <dbReference type="SAM" id="MobiDB-lite"/>
    </source>
</evidence>
<dbReference type="OrthoDB" id="340227at2759"/>
<dbReference type="InterPro" id="IPR036390">
    <property type="entry name" value="WH_DNA-bd_sf"/>
</dbReference>
<feature type="compositionally biased region" description="Low complexity" evidence="3">
    <location>
        <begin position="540"/>
        <end position="549"/>
    </location>
</feature>
<keyword evidence="1 2" id="KW-0694">RNA-binding</keyword>
<feature type="compositionally biased region" description="Low complexity" evidence="3">
    <location>
        <begin position="95"/>
        <end position="138"/>
    </location>
</feature>
<feature type="region of interest" description="Disordered" evidence="3">
    <location>
        <begin position="70"/>
        <end position="150"/>
    </location>
</feature>
<evidence type="ECO:0000313" key="5">
    <source>
        <dbReference type="EMBL" id="ODQ73019.1"/>
    </source>
</evidence>
<evidence type="ECO:0000259" key="4">
    <source>
        <dbReference type="PROSITE" id="PS50961"/>
    </source>
</evidence>
<feature type="compositionally biased region" description="Low complexity" evidence="3">
    <location>
        <begin position="35"/>
        <end position="51"/>
    </location>
</feature>
<accession>A0A1E3Q5N4</accession>
<dbReference type="Gene3D" id="1.10.10.10">
    <property type="entry name" value="Winged helix-like DNA-binding domain superfamily/Winged helix DNA-binding domain"/>
    <property type="match status" value="1"/>
</dbReference>
<feature type="compositionally biased region" description="Polar residues" evidence="3">
    <location>
        <begin position="414"/>
        <end position="445"/>
    </location>
</feature>
<dbReference type="GO" id="GO:0010494">
    <property type="term" value="C:cytoplasmic stress granule"/>
    <property type="evidence" value="ECO:0007669"/>
    <property type="project" value="TreeGrafter"/>
</dbReference>
<feature type="compositionally biased region" description="Polar residues" evidence="3">
    <location>
        <begin position="509"/>
        <end position="538"/>
    </location>
</feature>
<sequence length="748" mass="79581">MPSASSVTAPSYALAAGAKPATSRATTSAAKDDVTATQASTVSSLTSSSSAISTVIKDAASLSNTVESLSATPTIQEPLANGTPTDVSNKDKDASSTSSAAEASLTSSAAVGGVSSSSSSSTTSTATESVSSIEATASMSQKPNLTPAPLPKVNVWKVRQETISPRSVVSGVDPTPAELSSVVINGDNERKSSKSSIVADLDSKDWPIALEEESNAEKKDNASKPPKRQGKEKWVPYTPVLIVPTKSNRSGKPFSSRPNNGARSGSTGNTEGSNSGEEHNGRGNKNFVRGNRPKNGSSLNGTSEKKSTSSSSASTENKDPKTWHKKHHEKKDPIKDERDENVSKDRASRSAGKELSQSAPDPPNSTVASQPSQAQPQVHPANTSNYQSHHPSQNQASIPSSQPSEQSGSEQSSTLPNQASSYYQAPQSHHSPSDQFSQASASHPQSKAVPPTKNRTQRPYNNHTNGTHQPNGHGSQPINRGPRNNDYHNIHATTNGQSPVGQSGQQGPYQNARTTPNGTRNTSPRSIHSNPQFQQHFSGYQPHQNNHHNNYNQIRRASAVNVSTFQPAARQFYAPQQDYAAMFAFPQAFPSQPALIPGYIYEPANPVTAQVEYYFSLENLCKDIYLRRNMNSDGLVPLSLLAGFNRIKSLINGDVNILTEACRQSHNAEVVGNKVRSREHWSNFVIPFHERLPPGQEEEGEPSFIPTSTPASSVATPDAGAPTMPTQEASAVVPVVATPTPVAAAPTE</sequence>
<dbReference type="InterPro" id="IPR036388">
    <property type="entry name" value="WH-like_DNA-bd_sf"/>
</dbReference>
<protein>
    <recommendedName>
        <fullName evidence="4">HTH La-type RNA-binding domain-containing protein</fullName>
    </recommendedName>
</protein>
<feature type="compositionally biased region" description="Polar residues" evidence="3">
    <location>
        <begin position="355"/>
        <end position="394"/>
    </location>
</feature>
<evidence type="ECO:0000256" key="2">
    <source>
        <dbReference type="PROSITE-ProRule" id="PRU00332"/>
    </source>
</evidence>
<dbReference type="SUPFAM" id="SSF46785">
    <property type="entry name" value="Winged helix' DNA-binding domain"/>
    <property type="match status" value="1"/>
</dbReference>
<feature type="compositionally biased region" description="Low complexity" evidence="3">
    <location>
        <begin position="395"/>
        <end position="413"/>
    </location>
</feature>
<dbReference type="SMART" id="SM00715">
    <property type="entry name" value="LA"/>
    <property type="match status" value="1"/>
</dbReference>
<feature type="region of interest" description="Disordered" evidence="3">
    <location>
        <begin position="690"/>
        <end position="728"/>
    </location>
</feature>
<dbReference type="AlphaFoldDB" id="A0A1E3Q5N4"/>
<name>A0A1E3Q5N4_LIPST</name>
<feature type="compositionally biased region" description="Low complexity" evidence="3">
    <location>
        <begin position="496"/>
        <end position="508"/>
    </location>
</feature>
<dbReference type="PANTHER" id="PTHR22792">
    <property type="entry name" value="LUPUS LA PROTEIN-RELATED"/>
    <property type="match status" value="1"/>
</dbReference>
<feature type="compositionally biased region" description="Low complexity" evidence="3">
    <location>
        <begin position="263"/>
        <end position="275"/>
    </location>
</feature>
<gene>
    <name evidence="5" type="ORF">LIPSTDRAFT_281983</name>
</gene>
<dbReference type="InterPro" id="IPR006630">
    <property type="entry name" value="La_HTH"/>
</dbReference>
<dbReference type="Pfam" id="PF05383">
    <property type="entry name" value="La"/>
    <property type="match status" value="1"/>
</dbReference>
<reference evidence="5 6" key="1">
    <citation type="journal article" date="2016" name="Proc. Natl. Acad. Sci. U.S.A.">
        <title>Comparative genomics of biotechnologically important yeasts.</title>
        <authorList>
            <person name="Riley R."/>
            <person name="Haridas S."/>
            <person name="Wolfe K.H."/>
            <person name="Lopes M.R."/>
            <person name="Hittinger C.T."/>
            <person name="Goeker M."/>
            <person name="Salamov A.A."/>
            <person name="Wisecaver J.H."/>
            <person name="Long T.M."/>
            <person name="Calvey C.H."/>
            <person name="Aerts A.L."/>
            <person name="Barry K.W."/>
            <person name="Choi C."/>
            <person name="Clum A."/>
            <person name="Coughlan A.Y."/>
            <person name="Deshpande S."/>
            <person name="Douglass A.P."/>
            <person name="Hanson S.J."/>
            <person name="Klenk H.-P."/>
            <person name="LaButti K.M."/>
            <person name="Lapidus A."/>
            <person name="Lindquist E.A."/>
            <person name="Lipzen A.M."/>
            <person name="Meier-Kolthoff J.P."/>
            <person name="Ohm R.A."/>
            <person name="Otillar R.P."/>
            <person name="Pangilinan J.L."/>
            <person name="Peng Y."/>
            <person name="Rokas A."/>
            <person name="Rosa C.A."/>
            <person name="Scheuner C."/>
            <person name="Sibirny A.A."/>
            <person name="Slot J.C."/>
            <person name="Stielow J.B."/>
            <person name="Sun H."/>
            <person name="Kurtzman C.P."/>
            <person name="Blackwell M."/>
            <person name="Grigoriev I.V."/>
            <person name="Jeffries T.W."/>
        </authorList>
    </citation>
    <scope>NUCLEOTIDE SEQUENCE [LARGE SCALE GENOMIC DNA]</scope>
    <source>
        <strain evidence="5 6">NRRL Y-11557</strain>
    </source>
</reference>
<organism evidence="5 6">
    <name type="scientific">Lipomyces starkeyi NRRL Y-11557</name>
    <dbReference type="NCBI Taxonomy" id="675824"/>
    <lineage>
        <taxon>Eukaryota</taxon>
        <taxon>Fungi</taxon>
        <taxon>Dikarya</taxon>
        <taxon>Ascomycota</taxon>
        <taxon>Saccharomycotina</taxon>
        <taxon>Lipomycetes</taxon>
        <taxon>Lipomycetales</taxon>
        <taxon>Lipomycetaceae</taxon>
        <taxon>Lipomyces</taxon>
    </lineage>
</organism>
<feature type="region of interest" description="Disordered" evidence="3">
    <location>
        <begin position="1"/>
        <end position="51"/>
    </location>
</feature>
<feature type="compositionally biased region" description="Polar residues" evidence="3">
    <location>
        <begin position="705"/>
        <end position="715"/>
    </location>
</feature>
<keyword evidence="6" id="KW-1185">Reference proteome</keyword>
<proteinExistence type="predicted"/>
<dbReference type="STRING" id="675824.A0A1E3Q5N4"/>
<feature type="compositionally biased region" description="Basic and acidic residues" evidence="3">
    <location>
        <begin position="330"/>
        <end position="352"/>
    </location>
</feature>
<dbReference type="PANTHER" id="PTHR22792:SF132">
    <property type="entry name" value="LA-RELATED PROTEIN 1"/>
    <property type="match status" value="1"/>
</dbReference>
<dbReference type="Proteomes" id="UP000094385">
    <property type="component" value="Unassembled WGS sequence"/>
</dbReference>
<feature type="region of interest" description="Disordered" evidence="3">
    <location>
        <begin position="180"/>
        <end position="549"/>
    </location>
</feature>
<dbReference type="InterPro" id="IPR045180">
    <property type="entry name" value="La_dom_prot"/>
</dbReference>
<feature type="compositionally biased region" description="Polar residues" evidence="3">
    <location>
        <begin position="453"/>
        <end position="478"/>
    </location>
</feature>
<dbReference type="GO" id="GO:0005829">
    <property type="term" value="C:cytosol"/>
    <property type="evidence" value="ECO:0007669"/>
    <property type="project" value="TreeGrafter"/>
</dbReference>
<dbReference type="PROSITE" id="PS50961">
    <property type="entry name" value="HTH_LA"/>
    <property type="match status" value="1"/>
</dbReference>
<dbReference type="CDD" id="cd07323">
    <property type="entry name" value="LAM"/>
    <property type="match status" value="1"/>
</dbReference>
<evidence type="ECO:0000256" key="1">
    <source>
        <dbReference type="ARBA" id="ARBA00022884"/>
    </source>
</evidence>
<dbReference type="EMBL" id="KV454294">
    <property type="protein sequence ID" value="ODQ73019.1"/>
    <property type="molecule type" value="Genomic_DNA"/>
</dbReference>
<dbReference type="GO" id="GO:0003723">
    <property type="term" value="F:RNA binding"/>
    <property type="evidence" value="ECO:0007669"/>
    <property type="project" value="UniProtKB-UniRule"/>
</dbReference>
<feature type="domain" description="HTH La-type RNA-binding" evidence="4">
    <location>
        <begin position="597"/>
        <end position="687"/>
    </location>
</feature>
<dbReference type="GO" id="GO:0045727">
    <property type="term" value="P:positive regulation of translation"/>
    <property type="evidence" value="ECO:0007669"/>
    <property type="project" value="TreeGrafter"/>
</dbReference>